<feature type="chain" id="PRO_5041327801" evidence="3">
    <location>
        <begin position="22"/>
        <end position="530"/>
    </location>
</feature>
<dbReference type="CDD" id="cd16031">
    <property type="entry name" value="G6S_like"/>
    <property type="match status" value="1"/>
</dbReference>
<dbReference type="InterPro" id="IPR032506">
    <property type="entry name" value="SGSH_C"/>
</dbReference>
<sequence>MNKFYQHIVWCILGCLLIAPAAQSQKKTSAERPNIICIFTDDHAFQAVSAYGGPLSKIAPTPNIDRLANEGMLFTQAYVENSICTPSRATLLTGMYSHQHGQTRLGSRMNYDKTWFVELLQKAGYQTSIFGKWHLSVDPKGFDYYKLLFDQGEYYNPKFKSPETDGEYITEHGYATNLITDHAIEWIDQQAEQDQPYCILINHKAPHRNWMPDLKNISLYTEDAFPETPTLFDDYATRGSQMQTQELTVAHQLGYAFDLKVEELKDEPTLQYIKDSWPIAMNTLTPEQRQQWAKAYAAQNKDFLANRPTGDDLVRWKYQRFIKDYCRTVHSVDEQVGRLLDHLEKEGELDNTIIVYTSDQGFFLGEHGLYDKRFMYEEAFRTPLLIYYPPKIKAGSVSDELVQNIDFAPTFLDVAGVAIPDAMAGTSLVPLFKNGKNKNWRKSLYYQFYDYPAVGMVRRHYGIRTDRYKLIHWYGEGYEDDPDIDVWEMYDLQKDPTEVNNVYNSASYARIQEKLKSDLAQLREDIQATE</sequence>
<dbReference type="SUPFAM" id="SSF53649">
    <property type="entry name" value="Alkaline phosphatase-like"/>
    <property type="match status" value="1"/>
</dbReference>
<keyword evidence="2" id="KW-0378">Hydrolase</keyword>
<evidence type="ECO:0000259" key="4">
    <source>
        <dbReference type="Pfam" id="PF16347"/>
    </source>
</evidence>
<proteinExistence type="inferred from homology"/>
<reference evidence="5" key="1">
    <citation type="journal article" date="2023" name="Comput. Struct. Biotechnol. J.">
        <title>Discovery of a novel marine Bacteroidetes with a rich repertoire of carbohydrate-active enzymes.</title>
        <authorList>
            <person name="Chen B."/>
            <person name="Liu G."/>
            <person name="Chen Q."/>
            <person name="Wang H."/>
            <person name="Liu L."/>
            <person name="Tang K."/>
        </authorList>
    </citation>
    <scope>NUCLEOTIDE SEQUENCE</scope>
    <source>
        <strain evidence="5">TK19036</strain>
    </source>
</reference>
<feature type="signal peptide" evidence="3">
    <location>
        <begin position="1"/>
        <end position="21"/>
    </location>
</feature>
<dbReference type="InterPro" id="IPR017850">
    <property type="entry name" value="Alkaline_phosphatase_core_sf"/>
</dbReference>
<dbReference type="EMBL" id="CP120682">
    <property type="protein sequence ID" value="WKN35596.1"/>
    <property type="molecule type" value="Genomic_DNA"/>
</dbReference>
<keyword evidence="3" id="KW-0732">Signal</keyword>
<dbReference type="PANTHER" id="PTHR43108:SF6">
    <property type="entry name" value="N-SULPHOGLUCOSAMINE SULPHOHYDROLASE"/>
    <property type="match status" value="1"/>
</dbReference>
<reference evidence="5" key="2">
    <citation type="journal article" date="2024" name="Antonie Van Leeuwenhoek">
        <title>Roseihalotalea indica gen. nov., sp. nov., a halophilic Bacteroidetes from mesopelagic Southwest Indian Ocean with higher carbohydrate metabolic potential.</title>
        <authorList>
            <person name="Chen B."/>
            <person name="Zhang M."/>
            <person name="Lin D."/>
            <person name="Ye J."/>
            <person name="Tang K."/>
        </authorList>
    </citation>
    <scope>NUCLEOTIDE SEQUENCE</scope>
    <source>
        <strain evidence="5">TK19036</strain>
    </source>
</reference>
<gene>
    <name evidence="5" type="ORF">K4G66_24815</name>
</gene>
<evidence type="ECO:0000256" key="1">
    <source>
        <dbReference type="ARBA" id="ARBA00008779"/>
    </source>
</evidence>
<evidence type="ECO:0000313" key="5">
    <source>
        <dbReference type="EMBL" id="WKN35596.1"/>
    </source>
</evidence>
<evidence type="ECO:0000256" key="3">
    <source>
        <dbReference type="SAM" id="SignalP"/>
    </source>
</evidence>
<dbReference type="InterPro" id="IPR024607">
    <property type="entry name" value="Sulfatase_CS"/>
</dbReference>
<organism evidence="5">
    <name type="scientific">Roseihalotalea indica</name>
    <dbReference type="NCBI Taxonomy" id="2867963"/>
    <lineage>
        <taxon>Bacteria</taxon>
        <taxon>Pseudomonadati</taxon>
        <taxon>Bacteroidota</taxon>
        <taxon>Cytophagia</taxon>
        <taxon>Cytophagales</taxon>
        <taxon>Catalimonadaceae</taxon>
        <taxon>Roseihalotalea</taxon>
    </lineage>
</organism>
<dbReference type="GO" id="GO:0016787">
    <property type="term" value="F:hydrolase activity"/>
    <property type="evidence" value="ECO:0007669"/>
    <property type="project" value="UniProtKB-KW"/>
</dbReference>
<name>A0AA49GNR5_9BACT</name>
<protein>
    <submittedName>
        <fullName evidence="5">Sulfatase</fullName>
    </submittedName>
</protein>
<dbReference type="AlphaFoldDB" id="A0AA49GNR5"/>
<accession>A0AA49GNR5</accession>
<feature type="domain" description="N-sulphoglucosamine sulphohydrolase C-terminal" evidence="4">
    <location>
        <begin position="365"/>
        <end position="524"/>
    </location>
</feature>
<comment type="similarity">
    <text evidence="1">Belongs to the sulfatase family.</text>
</comment>
<dbReference type="Pfam" id="PF16347">
    <property type="entry name" value="SGSH_C"/>
    <property type="match status" value="1"/>
</dbReference>
<evidence type="ECO:0000256" key="2">
    <source>
        <dbReference type="ARBA" id="ARBA00022801"/>
    </source>
</evidence>
<dbReference type="PROSITE" id="PS00523">
    <property type="entry name" value="SULFATASE_1"/>
    <property type="match status" value="1"/>
</dbReference>
<dbReference type="PANTHER" id="PTHR43108">
    <property type="entry name" value="N-ACETYLGLUCOSAMINE-6-SULFATASE FAMILY MEMBER"/>
    <property type="match status" value="1"/>
</dbReference>
<dbReference type="Gene3D" id="3.40.720.10">
    <property type="entry name" value="Alkaline Phosphatase, subunit A"/>
    <property type="match status" value="1"/>
</dbReference>